<dbReference type="EMBL" id="JAPHQB010000008">
    <property type="protein sequence ID" value="MCX2801430.1"/>
    <property type="molecule type" value="Genomic_DNA"/>
</dbReference>
<dbReference type="Gene3D" id="3.30.1050.10">
    <property type="entry name" value="SCP2 sterol-binding domain"/>
    <property type="match status" value="1"/>
</dbReference>
<dbReference type="STRING" id="252514.A3224_09370"/>
<keyword evidence="4" id="KW-1185">Reference proteome</keyword>
<dbReference type="OrthoDB" id="9809312at2"/>
<reference evidence="2" key="2">
    <citation type="submission" date="2016-03" db="EMBL/GenBank/DDBJ databases">
        <authorList>
            <person name="Ploux O."/>
        </authorList>
    </citation>
    <scope>NUCLEOTIDE SEQUENCE [LARGE SCALE GENOMIC DNA]</scope>
    <source>
        <strain evidence="2">DAU221</strain>
    </source>
</reference>
<reference evidence="4" key="1">
    <citation type="submission" date="2016-03" db="EMBL/GenBank/DDBJ databases">
        <authorList>
            <person name="Lee Y.-S."/>
            <person name="Choi Y.-L."/>
        </authorList>
    </citation>
    <scope>NUCLEOTIDE SEQUENCE [LARGE SCALE GENOMIC DNA]</scope>
    <source>
        <strain evidence="4">DAU221</strain>
    </source>
</reference>
<accession>A0A143HMQ8</accession>
<name>A0A143HMQ8_MICTH</name>
<reference evidence="3" key="3">
    <citation type="submission" date="2022-11" db="EMBL/GenBank/DDBJ databases">
        <title>Chitin-degrading and fungicidal potential of chitinolytic bacterial strains from marine environment of the Pacific Ocean regions.</title>
        <authorList>
            <person name="Pentekhina I."/>
            <person name="Nedashkovskaya O."/>
            <person name="Seitkalieva A."/>
            <person name="Podvolotskaya A."/>
            <person name="Tekutyeva L."/>
            <person name="Balabanova L."/>
        </authorList>
    </citation>
    <scope>NUCLEOTIDE SEQUENCE</scope>
    <source>
        <strain evidence="3">KMM 6838</strain>
    </source>
</reference>
<evidence type="ECO:0000259" key="1">
    <source>
        <dbReference type="Pfam" id="PF02036"/>
    </source>
</evidence>
<dbReference type="InterPro" id="IPR003033">
    <property type="entry name" value="SCP2_sterol-bd_dom"/>
</dbReference>
<proteinExistence type="predicted"/>
<dbReference type="EMBL" id="CP014864">
    <property type="protein sequence ID" value="AMX02766.1"/>
    <property type="molecule type" value="Genomic_DNA"/>
</dbReference>
<protein>
    <submittedName>
        <fullName evidence="3">SCP2 sterol-binding domain-containing protein</fullName>
    </submittedName>
</protein>
<gene>
    <name evidence="2" type="ORF">A3224_09370</name>
    <name evidence="3" type="ORF">OQJ68_06455</name>
</gene>
<evidence type="ECO:0000313" key="2">
    <source>
        <dbReference type="EMBL" id="AMX02766.1"/>
    </source>
</evidence>
<dbReference type="Proteomes" id="UP000076077">
    <property type="component" value="Chromosome"/>
</dbReference>
<dbReference type="RefSeq" id="WP_067153700.1">
    <property type="nucleotide sequence ID" value="NZ_FOKT01000002.1"/>
</dbReference>
<organism evidence="2 4">
    <name type="scientific">Microbulbifer thermotolerans</name>
    <dbReference type="NCBI Taxonomy" id="252514"/>
    <lineage>
        <taxon>Bacteria</taxon>
        <taxon>Pseudomonadati</taxon>
        <taxon>Pseudomonadota</taxon>
        <taxon>Gammaproteobacteria</taxon>
        <taxon>Cellvibrionales</taxon>
        <taxon>Microbulbiferaceae</taxon>
        <taxon>Microbulbifer</taxon>
    </lineage>
</organism>
<dbReference type="InterPro" id="IPR036527">
    <property type="entry name" value="SCP2_sterol-bd_dom_sf"/>
</dbReference>
<sequence length="111" mass="12221">MQLPDHIIARLKHLACLYPLARVQFRLPDASDFFLEMSPKSGDGGGKSHQVVSHFGHTQNPALTLEMAKGTLSAIWEGRLSARHAFLLGDIRYSGNRELAASLADLFPAEH</sequence>
<dbReference type="Pfam" id="PF02036">
    <property type="entry name" value="SCP2"/>
    <property type="match status" value="1"/>
</dbReference>
<dbReference type="AlphaFoldDB" id="A0A143HMQ8"/>
<evidence type="ECO:0000313" key="4">
    <source>
        <dbReference type="Proteomes" id="UP000076077"/>
    </source>
</evidence>
<dbReference type="KEGG" id="mthd:A3224_09370"/>
<evidence type="ECO:0000313" key="3">
    <source>
        <dbReference type="EMBL" id="MCX2801430.1"/>
    </source>
</evidence>
<dbReference type="SUPFAM" id="SSF55718">
    <property type="entry name" value="SCP-like"/>
    <property type="match status" value="1"/>
</dbReference>
<feature type="domain" description="SCP2" evidence="1">
    <location>
        <begin position="23"/>
        <end position="107"/>
    </location>
</feature>
<dbReference type="Proteomes" id="UP001209730">
    <property type="component" value="Unassembled WGS sequence"/>
</dbReference>